<dbReference type="EMBL" id="FQXH01000013">
    <property type="protein sequence ID" value="SHH27133.1"/>
    <property type="molecule type" value="Genomic_DNA"/>
</dbReference>
<reference evidence="3" key="1">
    <citation type="submission" date="2016-11" db="EMBL/GenBank/DDBJ databases">
        <authorList>
            <person name="Varghese N."/>
            <person name="Submissions S."/>
        </authorList>
    </citation>
    <scope>NUCLEOTIDE SEQUENCE [LARGE SCALE GENOMIC DNA]</scope>
    <source>
        <strain evidence="3">DSM 15285</strain>
    </source>
</reference>
<proteinExistence type="predicted"/>
<evidence type="ECO:0000259" key="1">
    <source>
        <dbReference type="Pfam" id="PF09860"/>
    </source>
</evidence>
<protein>
    <recommendedName>
        <fullName evidence="1">DUF2087 domain-containing protein</fullName>
    </recommendedName>
</protein>
<organism evidence="2 3">
    <name type="scientific">Tepidibacter thalassicus DSM 15285</name>
    <dbReference type="NCBI Taxonomy" id="1123350"/>
    <lineage>
        <taxon>Bacteria</taxon>
        <taxon>Bacillati</taxon>
        <taxon>Bacillota</taxon>
        <taxon>Clostridia</taxon>
        <taxon>Peptostreptococcales</taxon>
        <taxon>Peptostreptococcaceae</taxon>
        <taxon>Tepidibacter</taxon>
    </lineage>
</organism>
<accession>A0A1M5RMK1</accession>
<dbReference type="RefSeq" id="WP_072725073.1">
    <property type="nucleotide sequence ID" value="NZ_FQXH01000013.1"/>
</dbReference>
<dbReference type="Proteomes" id="UP000242520">
    <property type="component" value="Unassembled WGS sequence"/>
</dbReference>
<name>A0A1M5RMK1_9FIRM</name>
<dbReference type="AlphaFoldDB" id="A0A1M5RMK1"/>
<feature type="domain" description="DUF2087" evidence="1">
    <location>
        <begin position="14"/>
        <end position="81"/>
    </location>
</feature>
<gene>
    <name evidence="2" type="ORF">SAMN02744040_01431</name>
</gene>
<evidence type="ECO:0000313" key="2">
    <source>
        <dbReference type="EMBL" id="SHH27133.1"/>
    </source>
</evidence>
<dbReference type="Pfam" id="PF09860">
    <property type="entry name" value="DUF2087"/>
    <property type="match status" value="1"/>
</dbReference>
<dbReference type="STRING" id="1123350.SAMN02744040_01431"/>
<sequence length="83" mass="10211">MLKNFLDKNNKVYKLPKKYSKRIEVLDFLIDKFEKGRIYSEKEVNLILNNYHSFNDPCAIRRELFDNLYLGRSKDCKEYWRIK</sequence>
<keyword evidence="3" id="KW-1185">Reference proteome</keyword>
<dbReference type="OrthoDB" id="9789954at2"/>
<dbReference type="InterPro" id="IPR018656">
    <property type="entry name" value="DUF2087"/>
</dbReference>
<evidence type="ECO:0000313" key="3">
    <source>
        <dbReference type="Proteomes" id="UP000242520"/>
    </source>
</evidence>